<protein>
    <recommendedName>
        <fullName evidence="3">AAA domain-containing protein</fullName>
    </recommendedName>
</protein>
<dbReference type="EMBL" id="ACWG01000056">
    <property type="protein sequence ID" value="EFV28076.1"/>
    <property type="molecule type" value="Genomic_DNA"/>
</dbReference>
<dbReference type="AlphaFoldDB" id="E5X437"/>
<dbReference type="SUPFAM" id="SSF46785">
    <property type="entry name" value="Winged helix' DNA-binding domain"/>
    <property type="match status" value="1"/>
</dbReference>
<comment type="caution">
    <text evidence="1">The sequence shown here is derived from an EMBL/GenBank/DDBJ whole genome shotgun (WGS) entry which is preliminary data.</text>
</comment>
<dbReference type="PANTHER" id="PTHR42990:SF1">
    <property type="entry name" value="AAA+ ATPASE DOMAIN-CONTAINING PROTEIN"/>
    <property type="match status" value="1"/>
</dbReference>
<dbReference type="HOGENOM" id="CLU_091248_0_0_10"/>
<sequence length="199" mass="22598">MYGYYPFGKDVTFEIELNQVINQTMENDIPQYANMNVSTGRKLKQLLMIISKSVPFKPVMQKLADIIGVSRNYLSDYLLYIEKAGMIAQVRDATGGIRGLGKVEKIYLDNTNLIYILGGENSNIGNIRETFFYNQMRVKQDIISSKVSDFQIGERTFEIGGKSKGQQQIAKAQEGYVIKDDIETGYGNIIPLWNFGMNY</sequence>
<dbReference type="InterPro" id="IPR036390">
    <property type="entry name" value="WH_DNA-bd_sf"/>
</dbReference>
<proteinExistence type="predicted"/>
<accession>E5X437</accession>
<reference evidence="1 2" key="1">
    <citation type="submission" date="2010-10" db="EMBL/GenBank/DDBJ databases">
        <title>The Genome Sequence of Bacteroides eggerthii strain 1_2_48FAA.</title>
        <authorList>
            <consortium name="The Broad Institute Genome Sequencing Platform"/>
            <person name="Ward D."/>
            <person name="Earl A."/>
            <person name="Feldgarden M."/>
            <person name="Young S.K."/>
            <person name="Gargeya S."/>
            <person name="Zeng Q."/>
            <person name="Alvarado L."/>
            <person name="Berlin A."/>
            <person name="Bochicchio J."/>
            <person name="Chapman S.B."/>
            <person name="Chen Z."/>
            <person name="Freedman E."/>
            <person name="Gellesch M."/>
            <person name="Goldberg J."/>
            <person name="Griggs A."/>
            <person name="Gujja S."/>
            <person name="Heilman E."/>
            <person name="Heiman D."/>
            <person name="Howarth C."/>
            <person name="Mehta T."/>
            <person name="Neiman D."/>
            <person name="Pearson M."/>
            <person name="Roberts A."/>
            <person name="Saif S."/>
            <person name="Shea T."/>
            <person name="Shenoy N."/>
            <person name="Sisk P."/>
            <person name="Stolte C."/>
            <person name="Sykes S."/>
            <person name="White J."/>
            <person name="Yandava C."/>
            <person name="Allen-Vercoe E."/>
            <person name="Ambrose C."/>
            <person name="Strauss J."/>
            <person name="Daigneault M."/>
            <person name="Haas B."/>
            <person name="Nusbaum C."/>
            <person name="Birren B."/>
        </authorList>
    </citation>
    <scope>NUCLEOTIDE SEQUENCE [LARGE SCALE GENOMIC DNA]</scope>
    <source>
        <strain evidence="1 2">1_2_48FAA</strain>
    </source>
</reference>
<dbReference type="Proteomes" id="UP000003246">
    <property type="component" value="Unassembled WGS sequence"/>
</dbReference>
<evidence type="ECO:0000313" key="2">
    <source>
        <dbReference type="Proteomes" id="UP000003246"/>
    </source>
</evidence>
<evidence type="ECO:0008006" key="3">
    <source>
        <dbReference type="Google" id="ProtNLM"/>
    </source>
</evidence>
<gene>
    <name evidence="1" type="ORF">HMPREF1016_03695</name>
</gene>
<evidence type="ECO:0000313" key="1">
    <source>
        <dbReference type="EMBL" id="EFV28076.1"/>
    </source>
</evidence>
<name>E5X437_9BACE</name>
<organism evidence="1 2">
    <name type="scientific">Bacteroides eggerthii 1_2_48FAA</name>
    <dbReference type="NCBI Taxonomy" id="665953"/>
    <lineage>
        <taxon>Bacteria</taxon>
        <taxon>Pseudomonadati</taxon>
        <taxon>Bacteroidota</taxon>
        <taxon>Bacteroidia</taxon>
        <taxon>Bacteroidales</taxon>
        <taxon>Bacteroidaceae</taxon>
        <taxon>Bacteroides</taxon>
    </lineage>
</organism>
<dbReference type="PANTHER" id="PTHR42990">
    <property type="entry name" value="ATPASE"/>
    <property type="match status" value="1"/>
</dbReference>